<proteinExistence type="predicted"/>
<reference evidence="1 2" key="1">
    <citation type="submission" date="2020-08" db="EMBL/GenBank/DDBJ databases">
        <title>Functional genomics of gut bacteria from endangered species of beetles.</title>
        <authorList>
            <person name="Carlos-Shanley C."/>
        </authorList>
    </citation>
    <scope>NUCLEOTIDE SEQUENCE [LARGE SCALE GENOMIC DNA]</scope>
    <source>
        <strain evidence="1 2">S00070</strain>
    </source>
</reference>
<evidence type="ECO:0000313" key="1">
    <source>
        <dbReference type="EMBL" id="MBB6005748.1"/>
    </source>
</evidence>
<dbReference type="RefSeq" id="WP_262887514.1">
    <property type="nucleotide sequence ID" value="NZ_JACHKT010000067.1"/>
</dbReference>
<name>A0A841EYP9_9BACT</name>
<dbReference type="AlphaFoldDB" id="A0A841EYP9"/>
<protein>
    <submittedName>
        <fullName evidence="1">Ubiquinone/menaquinone biosynthesis C-methylase UbiE</fullName>
    </submittedName>
</protein>
<keyword evidence="1" id="KW-0830">Ubiquinone</keyword>
<keyword evidence="1" id="KW-0808">Transferase</keyword>
<accession>A0A841EYP9</accession>
<evidence type="ECO:0000313" key="2">
    <source>
        <dbReference type="Proteomes" id="UP000524404"/>
    </source>
</evidence>
<organism evidence="1 2">
    <name type="scientific">Arcicella rosea</name>
    <dbReference type="NCBI Taxonomy" id="502909"/>
    <lineage>
        <taxon>Bacteria</taxon>
        <taxon>Pseudomonadati</taxon>
        <taxon>Bacteroidota</taxon>
        <taxon>Cytophagia</taxon>
        <taxon>Cytophagales</taxon>
        <taxon>Flectobacillaceae</taxon>
        <taxon>Arcicella</taxon>
    </lineage>
</organism>
<gene>
    <name evidence="1" type="ORF">HNP25_004432</name>
</gene>
<keyword evidence="1" id="KW-0489">Methyltransferase</keyword>
<dbReference type="GO" id="GO:0032259">
    <property type="term" value="P:methylation"/>
    <property type="evidence" value="ECO:0007669"/>
    <property type="project" value="UniProtKB-KW"/>
</dbReference>
<dbReference type="GO" id="GO:0008168">
    <property type="term" value="F:methyltransferase activity"/>
    <property type="evidence" value="ECO:0007669"/>
    <property type="project" value="UniProtKB-KW"/>
</dbReference>
<dbReference type="Proteomes" id="UP000524404">
    <property type="component" value="Unassembled WGS sequence"/>
</dbReference>
<keyword evidence="2" id="KW-1185">Reference proteome</keyword>
<comment type="caution">
    <text evidence="1">The sequence shown here is derived from an EMBL/GenBank/DDBJ whole genome shotgun (WGS) entry which is preliminary data.</text>
</comment>
<dbReference type="EMBL" id="JACHKT010000067">
    <property type="protein sequence ID" value="MBB6005748.1"/>
    <property type="molecule type" value="Genomic_DNA"/>
</dbReference>
<sequence>MNCIIAHAETGATGEVTGIDFIKAMIDNPRKLYHHNTILHF</sequence>